<dbReference type="EMBL" id="CAJVPY010005359">
    <property type="protein sequence ID" value="CAG8641322.1"/>
    <property type="molecule type" value="Genomic_DNA"/>
</dbReference>
<dbReference type="OrthoDB" id="2420047at2759"/>
<reference evidence="1" key="1">
    <citation type="submission" date="2021-06" db="EMBL/GenBank/DDBJ databases">
        <authorList>
            <person name="Kallberg Y."/>
            <person name="Tangrot J."/>
            <person name="Rosling A."/>
        </authorList>
    </citation>
    <scope>NUCLEOTIDE SEQUENCE</scope>
    <source>
        <strain evidence="1">MA453B</strain>
    </source>
</reference>
<proteinExistence type="predicted"/>
<protein>
    <submittedName>
        <fullName evidence="1">12235_t:CDS:1</fullName>
    </submittedName>
</protein>
<evidence type="ECO:0000313" key="1">
    <source>
        <dbReference type="EMBL" id="CAG8641322.1"/>
    </source>
</evidence>
<keyword evidence="2" id="KW-1185">Reference proteome</keyword>
<dbReference type="Proteomes" id="UP000789405">
    <property type="component" value="Unassembled WGS sequence"/>
</dbReference>
<gene>
    <name evidence="1" type="ORF">DERYTH_LOCUS9675</name>
</gene>
<sequence length="267" mass="30094">EFHGKTYTTKETCTAIWKQKKKRTEVVRKQRSPMMEHSQNSFALCYFFREPSILSFNPKLVSGKLNNERKEKPTNTSLLSSSPKLVGRKCSGGENGVRSCNRCRDKGKDCSYVEEIGSLGGHCENHPGFENANDDISYSQNIPNEFCNVLYPQDSFIDSDGSTGYYDLGNLANSPHSTSQINMPQEPLNNAGLVKECLKHGSKIVHHLADLVQLEHRYPQSLTSPTLNEYLKNLLMTLQSESSQMEKISAEQTNNLESYPLDQLYGK</sequence>
<evidence type="ECO:0000313" key="2">
    <source>
        <dbReference type="Proteomes" id="UP000789405"/>
    </source>
</evidence>
<name>A0A9N9GXF1_9GLOM</name>
<feature type="non-terminal residue" evidence="1">
    <location>
        <position position="1"/>
    </location>
</feature>
<organism evidence="1 2">
    <name type="scientific">Dentiscutata erythropus</name>
    <dbReference type="NCBI Taxonomy" id="1348616"/>
    <lineage>
        <taxon>Eukaryota</taxon>
        <taxon>Fungi</taxon>
        <taxon>Fungi incertae sedis</taxon>
        <taxon>Mucoromycota</taxon>
        <taxon>Glomeromycotina</taxon>
        <taxon>Glomeromycetes</taxon>
        <taxon>Diversisporales</taxon>
        <taxon>Gigasporaceae</taxon>
        <taxon>Dentiscutata</taxon>
    </lineage>
</organism>
<comment type="caution">
    <text evidence="1">The sequence shown here is derived from an EMBL/GenBank/DDBJ whole genome shotgun (WGS) entry which is preliminary data.</text>
</comment>
<dbReference type="AlphaFoldDB" id="A0A9N9GXF1"/>
<accession>A0A9N9GXF1</accession>